<evidence type="ECO:0000313" key="11">
    <source>
        <dbReference type="EMBL" id="CAJ36195.1"/>
    </source>
</evidence>
<organism evidence="11 12">
    <name type="scientific">Methanocella arvoryzae (strain DSM 22066 / NBRC 105507 / MRE50)</name>
    <dbReference type="NCBI Taxonomy" id="351160"/>
    <lineage>
        <taxon>Archaea</taxon>
        <taxon>Methanobacteriati</taxon>
        <taxon>Methanobacteriota</taxon>
        <taxon>Stenosarchaea group</taxon>
        <taxon>Methanomicrobia</taxon>
        <taxon>Methanocellales</taxon>
        <taxon>Methanocellaceae</taxon>
        <taxon>Methanocella</taxon>
    </lineage>
</organism>
<comment type="domain">
    <text evidence="8">Comprises of two domains. The C-terminal domain contains the binding site for glutamine and catalyzes the hydrolysis of this substrate to glutamate and ammonia. The N-terminal domain is anticipated to bind ATP, and cobyrinate or Ni-sirohydrochlorin, and catalyzes the ultimate synthesis of the diamide product. The ammonia produced via the glutaminase domain is probably translocated to the adjacent domain via a molecular tunnel, where it reacts with an activated intermediate.</text>
</comment>
<comment type="catalytic activity">
    <reaction evidence="8">
        <text>Ni-sirohydrochlorin + 2 L-glutamine + 2 ATP + 2 H2O = Ni-sirohydrochlorin a,c-diamide + 2 L-glutamate + 2 ADP + 2 phosphate + 2 H(+)</text>
        <dbReference type="Rhea" id="RHEA:52896"/>
        <dbReference type="ChEBI" id="CHEBI:15377"/>
        <dbReference type="ChEBI" id="CHEBI:15378"/>
        <dbReference type="ChEBI" id="CHEBI:29985"/>
        <dbReference type="ChEBI" id="CHEBI:30616"/>
        <dbReference type="ChEBI" id="CHEBI:43474"/>
        <dbReference type="ChEBI" id="CHEBI:58359"/>
        <dbReference type="ChEBI" id="CHEBI:136841"/>
        <dbReference type="ChEBI" id="CHEBI:136887"/>
        <dbReference type="ChEBI" id="CHEBI:456216"/>
        <dbReference type="EC" id="6.3.5.12"/>
    </reaction>
</comment>
<comment type="pathway">
    <text evidence="8">Cofactor biosynthesis; adenosylcobalamin biosynthesis; cob(II)yrinate a,c-diamide from sirohydrochlorin (anaerobic route): step 10/10.</text>
</comment>
<evidence type="ECO:0000313" key="12">
    <source>
        <dbReference type="Proteomes" id="UP000000663"/>
    </source>
</evidence>
<dbReference type="PATRIC" id="fig|351160.9.peg.2049"/>
<dbReference type="SUPFAM" id="SSF52540">
    <property type="entry name" value="P-loop containing nucleoside triphosphate hydrolases"/>
    <property type="match status" value="1"/>
</dbReference>
<keyword evidence="3 8" id="KW-0436">Ligase</keyword>
<evidence type="ECO:0000256" key="7">
    <source>
        <dbReference type="ARBA" id="ARBA00022962"/>
    </source>
</evidence>
<comment type="miscellaneous">
    <text evidence="8">The a and c carboxylates of cobyrinate and Ni-sirohydrochlorin are activated for nucleophilic attack via formation of a phosphorylated intermediate by ATP. CbiA catalyzes first the amidation of the c-carboxylate, and then that of the a-carboxylate.</text>
</comment>
<evidence type="ECO:0000259" key="9">
    <source>
        <dbReference type="Pfam" id="PF01656"/>
    </source>
</evidence>
<name>Q0W5Z8_METAR</name>
<feature type="domain" description="CobQ/CobB/MinD/ParA nucleotide binding" evidence="9">
    <location>
        <begin position="11"/>
        <end position="190"/>
    </location>
</feature>
<dbReference type="GO" id="GO:0015948">
    <property type="term" value="P:methanogenesis"/>
    <property type="evidence" value="ECO:0007669"/>
    <property type="project" value="UniProtKB-KW"/>
</dbReference>
<dbReference type="Proteomes" id="UP000000663">
    <property type="component" value="Chromosome"/>
</dbReference>
<dbReference type="STRING" id="351160.RCIX825"/>
<keyword evidence="8" id="KW-0484">Methanogenesis</keyword>
<dbReference type="NCBIfam" id="TIGR00379">
    <property type="entry name" value="cobB"/>
    <property type="match status" value="1"/>
</dbReference>
<evidence type="ECO:0000256" key="1">
    <source>
        <dbReference type="ARBA" id="ARBA00001946"/>
    </source>
</evidence>
<dbReference type="CDD" id="cd03130">
    <property type="entry name" value="GATase1_CobB"/>
    <property type="match status" value="1"/>
</dbReference>
<dbReference type="HAMAP" id="MF_00027">
    <property type="entry name" value="CobB_CbiA"/>
    <property type="match status" value="1"/>
</dbReference>
<keyword evidence="7 8" id="KW-0315">Glutamine amidotransferase</keyword>
<proteinExistence type="inferred from homology"/>
<feature type="site" description="Increases nucleophilicity of active site Cys" evidence="8">
    <location>
        <position position="432"/>
    </location>
</feature>
<evidence type="ECO:0000256" key="6">
    <source>
        <dbReference type="ARBA" id="ARBA00022842"/>
    </source>
</evidence>
<comment type="function">
    <text evidence="8">Catalyzes the ATP-dependent amidation of the two carboxylate groups at positions a and c of cobyrinate, using either L-glutamine or ammonia as the nitrogen source. Involved in the biosynthesis of the unique nickel-containing tetrapyrrole coenzyme F430, the prosthetic group of methyl-coenzyme M reductase (MCR), which plays a key role in methanogenesis and anaerobic methane oxidation. Catalyzes the ATP-dependent amidation of the two carboxylate groups at positions a and c of Ni-sirohydrochlorin, using L-glutamine or ammonia as the nitrogen source.</text>
</comment>
<dbReference type="AlphaFoldDB" id="Q0W5Z8"/>
<comment type="catalytic activity">
    <reaction evidence="8">
        <text>cob(II)yrinate + 2 L-glutamine + 2 ATP + 2 H2O = cob(II)yrinate a,c diamide + 2 L-glutamate + 2 ADP + 2 phosphate + 2 H(+)</text>
        <dbReference type="Rhea" id="RHEA:26289"/>
        <dbReference type="ChEBI" id="CHEBI:15377"/>
        <dbReference type="ChEBI" id="CHEBI:15378"/>
        <dbReference type="ChEBI" id="CHEBI:29985"/>
        <dbReference type="ChEBI" id="CHEBI:30616"/>
        <dbReference type="ChEBI" id="CHEBI:43474"/>
        <dbReference type="ChEBI" id="CHEBI:58359"/>
        <dbReference type="ChEBI" id="CHEBI:58537"/>
        <dbReference type="ChEBI" id="CHEBI:58894"/>
        <dbReference type="ChEBI" id="CHEBI:456216"/>
        <dbReference type="EC" id="6.3.5.11"/>
    </reaction>
</comment>
<dbReference type="EC" id="6.3.5.12" evidence="8"/>
<dbReference type="GO" id="GO:0005524">
    <property type="term" value="F:ATP binding"/>
    <property type="evidence" value="ECO:0007669"/>
    <property type="project" value="UniProtKB-UniRule"/>
</dbReference>
<accession>Q0W5Z8</accession>
<evidence type="ECO:0000256" key="8">
    <source>
        <dbReference type="HAMAP-Rule" id="MF_00027"/>
    </source>
</evidence>
<keyword evidence="12" id="KW-1185">Reference proteome</keyword>
<dbReference type="InterPro" id="IPR029062">
    <property type="entry name" value="Class_I_gatase-like"/>
</dbReference>
<dbReference type="EMBL" id="AM114193">
    <property type="protein sequence ID" value="CAJ36195.1"/>
    <property type="molecule type" value="Genomic_DNA"/>
</dbReference>
<comment type="similarity">
    <text evidence="8">Belongs to the CobB/CbiA family.</text>
</comment>
<dbReference type="EC" id="6.3.5.11" evidence="8"/>
<dbReference type="NCBIfam" id="NF002204">
    <property type="entry name" value="PRK01077.1"/>
    <property type="match status" value="1"/>
</dbReference>
<dbReference type="InterPro" id="IPR002586">
    <property type="entry name" value="CobQ/CobB/MinD/ParA_Nub-bd_dom"/>
</dbReference>
<evidence type="ECO:0000259" key="10">
    <source>
        <dbReference type="Pfam" id="PF07685"/>
    </source>
</evidence>
<dbReference type="InterPro" id="IPR011698">
    <property type="entry name" value="GATase_3"/>
</dbReference>
<keyword evidence="4 8" id="KW-0547">Nucleotide-binding</keyword>
<reference evidence="11 12" key="1">
    <citation type="journal article" date="2006" name="Science">
        <title>Genome of rice cluster I archaea -- the key methane producers in the rice rhizosphere.</title>
        <authorList>
            <person name="Erkel C."/>
            <person name="Kube M."/>
            <person name="Reinhardt R."/>
            <person name="Liesack W."/>
        </authorList>
    </citation>
    <scope>NUCLEOTIDE SEQUENCE [LARGE SCALE GENOMIC DNA]</scope>
    <source>
        <strain evidence="12">DSM 22066 / NBRC 105507 / MRE50</strain>
    </source>
</reference>
<dbReference type="GO" id="GO:0042242">
    <property type="term" value="F:cobyrinic acid a,c-diamide synthase activity"/>
    <property type="evidence" value="ECO:0007669"/>
    <property type="project" value="UniProtKB-UniRule"/>
</dbReference>
<keyword evidence="5 8" id="KW-0067">ATP-binding</keyword>
<dbReference type="Pfam" id="PF01656">
    <property type="entry name" value="CbiA"/>
    <property type="match status" value="1"/>
</dbReference>
<dbReference type="InterPro" id="IPR027417">
    <property type="entry name" value="P-loop_NTPase"/>
</dbReference>
<dbReference type="PANTHER" id="PTHR43873:SF1">
    <property type="entry name" value="COBYRINATE A,C-DIAMIDE SYNTHASE"/>
    <property type="match status" value="1"/>
</dbReference>
<dbReference type="PANTHER" id="PTHR43873">
    <property type="entry name" value="COBYRINATE A,C-DIAMIDE SYNTHASE"/>
    <property type="match status" value="1"/>
</dbReference>
<dbReference type="GO" id="GO:0009236">
    <property type="term" value="P:cobalamin biosynthetic process"/>
    <property type="evidence" value="ECO:0007669"/>
    <property type="project" value="UniProtKB-UniRule"/>
</dbReference>
<evidence type="ECO:0000256" key="3">
    <source>
        <dbReference type="ARBA" id="ARBA00022598"/>
    </source>
</evidence>
<dbReference type="eggNOG" id="arCOG00106">
    <property type="taxonomic scope" value="Archaea"/>
</dbReference>
<comment type="cofactor">
    <cofactor evidence="1 8">
        <name>Mg(2+)</name>
        <dbReference type="ChEBI" id="CHEBI:18420"/>
    </cofactor>
</comment>
<feature type="domain" description="CobB/CobQ-like glutamine amidotransferase" evidence="10">
    <location>
        <begin position="251"/>
        <end position="437"/>
    </location>
</feature>
<dbReference type="GeneID" id="5144960"/>
<keyword evidence="6 8" id="KW-0460">Magnesium</keyword>
<dbReference type="UniPathway" id="UPA00148">
    <property type="reaction ID" value="UER00231"/>
</dbReference>
<dbReference type="KEGG" id="rci:RCIX825"/>
<dbReference type="Gene3D" id="3.40.50.300">
    <property type="entry name" value="P-loop containing nucleotide triphosphate hydrolases"/>
    <property type="match status" value="2"/>
</dbReference>
<dbReference type="PROSITE" id="PS51274">
    <property type="entry name" value="GATASE_COBBQ"/>
    <property type="match status" value="1"/>
</dbReference>
<keyword evidence="2 8" id="KW-0169">Cobalamin biosynthesis</keyword>
<evidence type="ECO:0000256" key="5">
    <source>
        <dbReference type="ARBA" id="ARBA00022840"/>
    </source>
</evidence>
<dbReference type="RefSeq" id="WP_012036321.1">
    <property type="nucleotide sequence ID" value="NC_009464.1"/>
</dbReference>
<feature type="active site" description="Nucleophile" evidence="8">
    <location>
        <position position="331"/>
    </location>
</feature>
<evidence type="ECO:0000256" key="2">
    <source>
        <dbReference type="ARBA" id="ARBA00022573"/>
    </source>
</evidence>
<dbReference type="CDD" id="cd05388">
    <property type="entry name" value="CobB_N"/>
    <property type="match status" value="1"/>
</dbReference>
<dbReference type="Gene3D" id="3.40.50.880">
    <property type="match status" value="1"/>
</dbReference>
<dbReference type="Pfam" id="PF07685">
    <property type="entry name" value="GATase_3"/>
    <property type="match status" value="1"/>
</dbReference>
<evidence type="ECO:0000256" key="4">
    <source>
        <dbReference type="ARBA" id="ARBA00022741"/>
    </source>
</evidence>
<gene>
    <name evidence="11" type="primary">cbiA-2</name>
    <name evidence="8" type="synonym">cbiA</name>
    <name evidence="8" type="synonym">cfbB</name>
    <name evidence="11" type="ORF">RCIX825</name>
</gene>
<protein>
    <recommendedName>
        <fullName evidence="8">Cobyrinate a,c-diamide synthase</fullName>
        <ecNumber evidence="8">6.3.5.11</ecNumber>
    </recommendedName>
    <alternativeName>
        <fullName evidence="8">Cobyrinic acid a,c-diamide synthetase</fullName>
    </alternativeName>
    <alternativeName>
        <fullName evidence="8">Ni-sirohydrochlorin a,c-diamide synthase</fullName>
        <ecNumber evidence="8">6.3.5.12</ecNumber>
    </alternativeName>
    <alternativeName>
        <fullName evidence="8">Ni-sirohydrochlorin a,c-diamide synthetase</fullName>
    </alternativeName>
</protein>
<dbReference type="SUPFAM" id="SSF52317">
    <property type="entry name" value="Class I glutamine amidotransferase-like"/>
    <property type="match status" value="1"/>
</dbReference>
<sequence>MTRHFMTIPRIIVAGTHSGCGKTTVASGLMAALVARGYTVQPFKVGPDFIDPSHHTAICGRASRNLDAFMMGEQGILDTFNAASEGGAACEGADIAVIEGVMGMYDGLEGTDTASTAHVSKILKAPVLLVVDTGGMSRSAGALVKGFREFDPAVDLAGVILNRVGGESHRRMIEPSLQVRPVGWIPFEKTVNVKSRHLGLNMAHEADTLKKAGEIVEKYCDVDAILQIAGQPRKTAAADGAGITAARKDVKIGIAMDEAFCFYYRDNFDRLTEAGADLVFFSPARDRLPDVDAVYLGGGYPELHAGKLEASRCRDDLKKAAEDGMPVYAECGGLMYLTESISTAEKEHRMAGILPAKAVMTTRLQALGYVEAKAIAGPLFARGMEYRGHEFHYSRVEHNGDARFAITMARGKGIADGLDGMYEHNAVGTYTHAYFTPEMARALVDSARKYRRR</sequence>
<dbReference type="InterPro" id="IPR004484">
    <property type="entry name" value="CbiA/CobB_synth"/>
</dbReference>